<accession>A0AAC8TJ69</accession>
<protein>
    <submittedName>
        <fullName evidence="2">Uncharacterized protein</fullName>
    </submittedName>
</protein>
<dbReference type="KEGG" id="age:AA314_07987"/>
<evidence type="ECO:0000313" key="3">
    <source>
        <dbReference type="Proteomes" id="UP000035579"/>
    </source>
</evidence>
<sequence length="52" mass="5757">MRRANLNPAPRRDKETTSHLPGSCGHVGKWRSVLAREALHDRNSGGSPRRAP</sequence>
<dbReference type="AlphaFoldDB" id="A0AAC8TJ69"/>
<dbReference type="Proteomes" id="UP000035579">
    <property type="component" value="Chromosome"/>
</dbReference>
<organism evidence="2 3">
    <name type="scientific">Archangium gephyra</name>
    <dbReference type="NCBI Taxonomy" id="48"/>
    <lineage>
        <taxon>Bacteria</taxon>
        <taxon>Pseudomonadati</taxon>
        <taxon>Myxococcota</taxon>
        <taxon>Myxococcia</taxon>
        <taxon>Myxococcales</taxon>
        <taxon>Cystobacterineae</taxon>
        <taxon>Archangiaceae</taxon>
        <taxon>Archangium</taxon>
    </lineage>
</organism>
<feature type="region of interest" description="Disordered" evidence="1">
    <location>
        <begin position="1"/>
        <end position="26"/>
    </location>
</feature>
<dbReference type="EMBL" id="CP011509">
    <property type="protein sequence ID" value="AKJ06361.1"/>
    <property type="molecule type" value="Genomic_DNA"/>
</dbReference>
<evidence type="ECO:0000313" key="2">
    <source>
        <dbReference type="EMBL" id="AKJ06361.1"/>
    </source>
</evidence>
<gene>
    <name evidence="2" type="ORF">AA314_07987</name>
</gene>
<proteinExistence type="predicted"/>
<reference evidence="2 3" key="1">
    <citation type="submission" date="2015-05" db="EMBL/GenBank/DDBJ databases">
        <title>Genome assembly of Archangium gephyra DSM 2261.</title>
        <authorList>
            <person name="Sharma G."/>
            <person name="Subramanian S."/>
        </authorList>
    </citation>
    <scope>NUCLEOTIDE SEQUENCE [LARGE SCALE GENOMIC DNA]</scope>
    <source>
        <strain evidence="2 3">DSM 2261</strain>
    </source>
</reference>
<evidence type="ECO:0000256" key="1">
    <source>
        <dbReference type="SAM" id="MobiDB-lite"/>
    </source>
</evidence>
<name>A0AAC8TJ69_9BACT</name>